<dbReference type="SMART" id="SM00490">
    <property type="entry name" value="HELICc"/>
    <property type="match status" value="1"/>
</dbReference>
<gene>
    <name evidence="10" type="ORF">GXN74_04170</name>
</gene>
<dbReference type="EMBL" id="JAAEEH010000007">
    <property type="protein sequence ID" value="NDL66944.1"/>
    <property type="molecule type" value="Genomic_DNA"/>
</dbReference>
<dbReference type="GO" id="GO:0033592">
    <property type="term" value="F:RNA strand annealing activity"/>
    <property type="evidence" value="ECO:0007669"/>
    <property type="project" value="TreeGrafter"/>
</dbReference>
<dbReference type="InterPro" id="IPR001650">
    <property type="entry name" value="Helicase_C-like"/>
</dbReference>
<dbReference type="InterPro" id="IPR014014">
    <property type="entry name" value="RNA_helicase_DEAD_Q_motif"/>
</dbReference>
<dbReference type="PROSITE" id="PS51195">
    <property type="entry name" value="Q_MOTIF"/>
    <property type="match status" value="1"/>
</dbReference>
<evidence type="ECO:0000256" key="4">
    <source>
        <dbReference type="ARBA" id="ARBA00022840"/>
    </source>
</evidence>
<feature type="domain" description="Helicase ATP-binding" evidence="7">
    <location>
        <begin position="34"/>
        <end position="206"/>
    </location>
</feature>
<dbReference type="CDD" id="cd18787">
    <property type="entry name" value="SF2_C_DEAD"/>
    <property type="match status" value="1"/>
</dbReference>
<sequence length="384" mass="42075">MENTFACTGIPSHLEEGLKKLMIHTPTPIQAAAIPAVLAGQDVIGQSSTSSGKTFAYLLPLMARMDASKRENQVLVLTPTYELALQVADQVRLLADASGLPFQVSAINGQAGIQRQIEKLREKPQFIVGTAPRILALIQKKKIAAHQIRTVVLDEADRLFDPQQFQGVEQVIRTTLRDRQLLAFSATMTEHARNLAKDRMKDPVLLLMEEPRVNANLTHLLLVTPLREKTKMLRKAIAAEKPTKAMVFLNQAVPMANLESTLAHHSIPVASIRGDAGKQARKAAMEKFRSGKCPILLSSDLASRGLDVPQVTHIFNMDLPDSAEDYLHRAGRGGRNGLSGKVLNICTAGEAQQLKKMAKALQIRIQSVDLENGSLQPVSSEEEE</sequence>
<evidence type="ECO:0000256" key="2">
    <source>
        <dbReference type="ARBA" id="ARBA00022801"/>
    </source>
</evidence>
<evidence type="ECO:0000313" key="10">
    <source>
        <dbReference type="EMBL" id="NDL66944.1"/>
    </source>
</evidence>
<dbReference type="Proteomes" id="UP000461585">
    <property type="component" value="Unassembled WGS sequence"/>
</dbReference>
<dbReference type="GO" id="GO:0009409">
    <property type="term" value="P:response to cold"/>
    <property type="evidence" value="ECO:0007669"/>
    <property type="project" value="TreeGrafter"/>
</dbReference>
<dbReference type="InterPro" id="IPR011545">
    <property type="entry name" value="DEAD/DEAH_box_helicase_dom"/>
</dbReference>
<evidence type="ECO:0000259" key="8">
    <source>
        <dbReference type="PROSITE" id="PS51194"/>
    </source>
</evidence>
<keyword evidence="3 6" id="KW-0347">Helicase</keyword>
<protein>
    <submittedName>
        <fullName evidence="10">DEAD/DEAH box helicase</fullName>
    </submittedName>
</protein>
<dbReference type="GO" id="GO:0016787">
    <property type="term" value="F:hydrolase activity"/>
    <property type="evidence" value="ECO:0007669"/>
    <property type="project" value="UniProtKB-KW"/>
</dbReference>
<dbReference type="GO" id="GO:0005840">
    <property type="term" value="C:ribosome"/>
    <property type="evidence" value="ECO:0007669"/>
    <property type="project" value="TreeGrafter"/>
</dbReference>
<dbReference type="InterPro" id="IPR050547">
    <property type="entry name" value="DEAD_box_RNA_helicases"/>
</dbReference>
<evidence type="ECO:0000259" key="9">
    <source>
        <dbReference type="PROSITE" id="PS51195"/>
    </source>
</evidence>
<dbReference type="Pfam" id="PF00270">
    <property type="entry name" value="DEAD"/>
    <property type="match status" value="1"/>
</dbReference>
<dbReference type="PROSITE" id="PS51194">
    <property type="entry name" value="HELICASE_CTER"/>
    <property type="match status" value="1"/>
</dbReference>
<reference evidence="10 11" key="1">
    <citation type="submission" date="2020-01" db="EMBL/GenBank/DDBJ databases">
        <title>Anaeroalcalibacter tamaniensis gen. nov., sp. nov., moderately halophilic strictly anaerobic fermenter bacterium from mud volcano of Taman peninsula.</title>
        <authorList>
            <person name="Frolova A."/>
            <person name="Merkel A.Y."/>
            <person name="Slobodkin A.I."/>
        </authorList>
    </citation>
    <scope>NUCLEOTIDE SEQUENCE [LARGE SCALE GENOMIC DNA]</scope>
    <source>
        <strain evidence="10 11">F-3ap</strain>
    </source>
</reference>
<dbReference type="GO" id="GO:0003724">
    <property type="term" value="F:RNA helicase activity"/>
    <property type="evidence" value="ECO:0007669"/>
    <property type="project" value="InterPro"/>
</dbReference>
<dbReference type="PANTHER" id="PTHR47963:SF7">
    <property type="entry name" value="ATP-DEPENDENT RNA HELICASE YFML-RELATED"/>
    <property type="match status" value="1"/>
</dbReference>
<feature type="short sequence motif" description="Q motif" evidence="5">
    <location>
        <begin position="3"/>
        <end position="31"/>
    </location>
</feature>
<dbReference type="InterPro" id="IPR044742">
    <property type="entry name" value="DEAD/DEAH_RhlB"/>
</dbReference>
<name>A0A7X5KMG8_9FIRM</name>
<keyword evidence="11" id="KW-1185">Reference proteome</keyword>
<dbReference type="Pfam" id="PF00271">
    <property type="entry name" value="Helicase_C"/>
    <property type="match status" value="1"/>
</dbReference>
<dbReference type="SMART" id="SM00487">
    <property type="entry name" value="DEXDc"/>
    <property type="match status" value="1"/>
</dbReference>
<evidence type="ECO:0000256" key="3">
    <source>
        <dbReference type="ARBA" id="ARBA00022806"/>
    </source>
</evidence>
<dbReference type="AlphaFoldDB" id="A0A7X5KMG8"/>
<comment type="caution">
    <text evidence="10">The sequence shown here is derived from an EMBL/GenBank/DDBJ whole genome shotgun (WGS) entry which is preliminary data.</text>
</comment>
<feature type="domain" description="DEAD-box RNA helicase Q" evidence="9">
    <location>
        <begin position="3"/>
        <end position="31"/>
    </location>
</feature>
<evidence type="ECO:0000259" key="7">
    <source>
        <dbReference type="PROSITE" id="PS51192"/>
    </source>
</evidence>
<evidence type="ECO:0000256" key="5">
    <source>
        <dbReference type="PROSITE-ProRule" id="PRU00552"/>
    </source>
</evidence>
<dbReference type="PROSITE" id="PS00039">
    <property type="entry name" value="DEAD_ATP_HELICASE"/>
    <property type="match status" value="1"/>
</dbReference>
<feature type="domain" description="Helicase C-terminal" evidence="8">
    <location>
        <begin position="232"/>
        <end position="376"/>
    </location>
</feature>
<dbReference type="GO" id="GO:0005524">
    <property type="term" value="F:ATP binding"/>
    <property type="evidence" value="ECO:0007669"/>
    <property type="project" value="UniProtKB-KW"/>
</dbReference>
<proteinExistence type="inferred from homology"/>
<comment type="similarity">
    <text evidence="6">Belongs to the DEAD box helicase family.</text>
</comment>
<dbReference type="Gene3D" id="3.40.50.300">
    <property type="entry name" value="P-loop containing nucleotide triphosphate hydrolases"/>
    <property type="match status" value="2"/>
</dbReference>
<dbReference type="SUPFAM" id="SSF52540">
    <property type="entry name" value="P-loop containing nucleoside triphosphate hydrolases"/>
    <property type="match status" value="1"/>
</dbReference>
<keyword evidence="4 6" id="KW-0067">ATP-binding</keyword>
<accession>A0A7X5KMG8</accession>
<dbReference type="PANTHER" id="PTHR47963">
    <property type="entry name" value="DEAD-BOX ATP-DEPENDENT RNA HELICASE 47, MITOCHONDRIAL"/>
    <property type="match status" value="1"/>
</dbReference>
<dbReference type="CDD" id="cd00268">
    <property type="entry name" value="DEADc"/>
    <property type="match status" value="1"/>
</dbReference>
<organism evidence="10 11">
    <name type="scientific">Anaerotalea alkaliphila</name>
    <dbReference type="NCBI Taxonomy" id="2662126"/>
    <lineage>
        <taxon>Bacteria</taxon>
        <taxon>Bacillati</taxon>
        <taxon>Bacillota</taxon>
        <taxon>Clostridia</taxon>
        <taxon>Eubacteriales</taxon>
        <taxon>Anaerotalea</taxon>
    </lineage>
</organism>
<keyword evidence="2 6" id="KW-0378">Hydrolase</keyword>
<dbReference type="GO" id="GO:0005829">
    <property type="term" value="C:cytosol"/>
    <property type="evidence" value="ECO:0007669"/>
    <property type="project" value="TreeGrafter"/>
</dbReference>
<dbReference type="InterPro" id="IPR014001">
    <property type="entry name" value="Helicase_ATP-bd"/>
</dbReference>
<evidence type="ECO:0000256" key="1">
    <source>
        <dbReference type="ARBA" id="ARBA00022741"/>
    </source>
</evidence>
<evidence type="ECO:0000256" key="6">
    <source>
        <dbReference type="RuleBase" id="RU000492"/>
    </source>
</evidence>
<evidence type="ECO:0000313" key="11">
    <source>
        <dbReference type="Proteomes" id="UP000461585"/>
    </source>
</evidence>
<dbReference type="RefSeq" id="WP_162369669.1">
    <property type="nucleotide sequence ID" value="NZ_JAAEEH010000007.1"/>
</dbReference>
<dbReference type="InterPro" id="IPR027417">
    <property type="entry name" value="P-loop_NTPase"/>
</dbReference>
<dbReference type="PROSITE" id="PS51192">
    <property type="entry name" value="HELICASE_ATP_BIND_1"/>
    <property type="match status" value="1"/>
</dbReference>
<keyword evidence="1 6" id="KW-0547">Nucleotide-binding</keyword>
<dbReference type="InterPro" id="IPR000629">
    <property type="entry name" value="RNA-helicase_DEAD-box_CS"/>
</dbReference>